<evidence type="ECO:0000313" key="3">
    <source>
        <dbReference type="Proteomes" id="UP001642540"/>
    </source>
</evidence>
<dbReference type="EMBL" id="CAXLJM020000032">
    <property type="protein sequence ID" value="CAL8100337.1"/>
    <property type="molecule type" value="Genomic_DNA"/>
</dbReference>
<proteinExistence type="predicted"/>
<dbReference type="Proteomes" id="UP001642540">
    <property type="component" value="Unassembled WGS sequence"/>
</dbReference>
<feature type="signal peptide" evidence="1">
    <location>
        <begin position="1"/>
        <end position="17"/>
    </location>
</feature>
<sequence>MWFNLALILYLLPYGLCLRYPFFNFQEPNYSTQRSFLATVHPISYESNALEQNGFVTYTPNPTVRLRTPRDDMNYQYLTVSSPKTYRRYRSILPTSSEDTVTAGLLQPHGNRQLRILSWLFGRPGYSPFPTRDYSSLEAAAGISHNNYPSPLGSSIHSSPVMVEECEEFLDTITHEIIEECEDVGIAY</sequence>
<comment type="caution">
    <text evidence="2">The sequence shown here is derived from an EMBL/GenBank/DDBJ whole genome shotgun (WGS) entry which is preliminary data.</text>
</comment>
<keyword evidence="1" id="KW-0732">Signal</keyword>
<protein>
    <submittedName>
        <fullName evidence="2">Uncharacterized protein</fullName>
    </submittedName>
</protein>
<feature type="chain" id="PRO_5045037914" evidence="1">
    <location>
        <begin position="18"/>
        <end position="188"/>
    </location>
</feature>
<gene>
    <name evidence="2" type="ORF">ODALV1_LOCUS10508</name>
</gene>
<reference evidence="2 3" key="1">
    <citation type="submission" date="2024-08" db="EMBL/GenBank/DDBJ databases">
        <authorList>
            <person name="Cucini C."/>
            <person name="Frati F."/>
        </authorList>
    </citation>
    <scope>NUCLEOTIDE SEQUENCE [LARGE SCALE GENOMIC DNA]</scope>
</reference>
<name>A0ABP1QEC5_9HEXA</name>
<evidence type="ECO:0000313" key="2">
    <source>
        <dbReference type="EMBL" id="CAL8100337.1"/>
    </source>
</evidence>
<keyword evidence="3" id="KW-1185">Reference proteome</keyword>
<evidence type="ECO:0000256" key="1">
    <source>
        <dbReference type="SAM" id="SignalP"/>
    </source>
</evidence>
<organism evidence="2 3">
    <name type="scientific">Orchesella dallaii</name>
    <dbReference type="NCBI Taxonomy" id="48710"/>
    <lineage>
        <taxon>Eukaryota</taxon>
        <taxon>Metazoa</taxon>
        <taxon>Ecdysozoa</taxon>
        <taxon>Arthropoda</taxon>
        <taxon>Hexapoda</taxon>
        <taxon>Collembola</taxon>
        <taxon>Entomobryomorpha</taxon>
        <taxon>Entomobryoidea</taxon>
        <taxon>Orchesellidae</taxon>
        <taxon>Orchesellinae</taxon>
        <taxon>Orchesella</taxon>
    </lineage>
</organism>
<accession>A0ABP1QEC5</accession>